<evidence type="ECO:0000313" key="2">
    <source>
        <dbReference type="EMBL" id="CAB4125609.1"/>
    </source>
</evidence>
<sequence length="77" mass="8354">MIRLKRLYTIIMRRNIDGETTAILLIVMLIIVCVLTGCSSLPDVCQAGVPTNKNCLSAQGNKGAFGFGPINVVNKQF</sequence>
<evidence type="ECO:0000313" key="3">
    <source>
        <dbReference type="EMBL" id="CAB5209427.1"/>
    </source>
</evidence>
<reference evidence="3" key="1">
    <citation type="submission" date="2020-05" db="EMBL/GenBank/DDBJ databases">
        <authorList>
            <person name="Chiriac C."/>
            <person name="Salcher M."/>
            <person name="Ghai R."/>
            <person name="Kavagutti S V."/>
        </authorList>
    </citation>
    <scope>NUCLEOTIDE SEQUENCE</scope>
</reference>
<dbReference type="EMBL" id="LR798231">
    <property type="protein sequence ID" value="CAB5209427.1"/>
    <property type="molecule type" value="Genomic_DNA"/>
</dbReference>
<evidence type="ECO:0000256" key="1">
    <source>
        <dbReference type="SAM" id="Phobius"/>
    </source>
</evidence>
<protein>
    <submittedName>
        <fullName evidence="3">Uncharacterized protein</fullName>
    </submittedName>
</protein>
<keyword evidence="1" id="KW-0472">Membrane</keyword>
<keyword evidence="1" id="KW-1133">Transmembrane helix</keyword>
<name>A0A6J7WJM2_9CAUD</name>
<feature type="transmembrane region" description="Helical" evidence="1">
    <location>
        <begin position="21"/>
        <end position="42"/>
    </location>
</feature>
<proteinExistence type="predicted"/>
<keyword evidence="1" id="KW-0812">Transmembrane</keyword>
<organism evidence="3">
    <name type="scientific">uncultured Caudovirales phage</name>
    <dbReference type="NCBI Taxonomy" id="2100421"/>
    <lineage>
        <taxon>Viruses</taxon>
        <taxon>Duplodnaviria</taxon>
        <taxon>Heunggongvirae</taxon>
        <taxon>Uroviricota</taxon>
        <taxon>Caudoviricetes</taxon>
        <taxon>Peduoviridae</taxon>
        <taxon>Maltschvirus</taxon>
        <taxon>Maltschvirus maltsch</taxon>
    </lineage>
</organism>
<accession>A0A6J7WJM2</accession>
<dbReference type="EMBL" id="LR796187">
    <property type="protein sequence ID" value="CAB4125609.1"/>
    <property type="molecule type" value="Genomic_DNA"/>
</dbReference>
<gene>
    <name evidence="3" type="ORF">UFOVP181_472</name>
    <name evidence="2" type="ORF">UFOVP57_169</name>
</gene>